<protein>
    <submittedName>
        <fullName evidence="2">Uncharacterized protein</fullName>
    </submittedName>
</protein>
<keyword evidence="1" id="KW-0472">Membrane</keyword>
<dbReference type="EMBL" id="CP032550">
    <property type="protein sequence ID" value="QGU27045.1"/>
    <property type="molecule type" value="Genomic_DNA"/>
</dbReference>
<keyword evidence="1" id="KW-1133">Transmembrane helix</keyword>
<feature type="transmembrane region" description="Helical" evidence="1">
    <location>
        <begin position="54"/>
        <end position="76"/>
    </location>
</feature>
<dbReference type="KEGG" id="moj:D7D94_04725"/>
<organism evidence="2 3">
    <name type="scientific">Microbacterium oryzae</name>
    <dbReference type="NCBI Taxonomy" id="743009"/>
    <lineage>
        <taxon>Bacteria</taxon>
        <taxon>Bacillati</taxon>
        <taxon>Actinomycetota</taxon>
        <taxon>Actinomycetes</taxon>
        <taxon>Micrococcales</taxon>
        <taxon>Microbacteriaceae</taxon>
        <taxon>Microbacterium</taxon>
    </lineage>
</organism>
<evidence type="ECO:0000313" key="2">
    <source>
        <dbReference type="EMBL" id="QGU27045.1"/>
    </source>
</evidence>
<sequence length="114" mass="12113">MTSSVPRRRTPGWVVAVIAGLFALLYAYAVWSAVTYLVTLVQATSAQDISLSAIAWVVLILAVLVPIAAFAVAFGLGRTRGALWLSVSLLAGLALTAVFWLDMQAFTANPSNLF</sequence>
<feature type="transmembrane region" description="Helical" evidence="1">
    <location>
        <begin position="12"/>
        <end position="34"/>
    </location>
</feature>
<dbReference type="RefSeq" id="WP_156241538.1">
    <property type="nucleotide sequence ID" value="NZ_BAAAZL010000002.1"/>
</dbReference>
<evidence type="ECO:0000256" key="1">
    <source>
        <dbReference type="SAM" id="Phobius"/>
    </source>
</evidence>
<keyword evidence="1" id="KW-0812">Transmembrane</keyword>
<reference evidence="2 3" key="1">
    <citation type="submission" date="2018-09" db="EMBL/GenBank/DDBJ databases">
        <title>Whole genome sequencing of Microbacterium oryzae strain MB-10T.</title>
        <authorList>
            <person name="Das S.K."/>
        </authorList>
    </citation>
    <scope>NUCLEOTIDE SEQUENCE [LARGE SCALE GENOMIC DNA]</scope>
    <source>
        <strain evidence="2 3">MB-10</strain>
    </source>
</reference>
<keyword evidence="3" id="KW-1185">Reference proteome</keyword>
<evidence type="ECO:0000313" key="3">
    <source>
        <dbReference type="Proteomes" id="UP000422989"/>
    </source>
</evidence>
<gene>
    <name evidence="2" type="ORF">D7D94_04725</name>
</gene>
<dbReference type="Proteomes" id="UP000422989">
    <property type="component" value="Chromosome"/>
</dbReference>
<feature type="transmembrane region" description="Helical" evidence="1">
    <location>
        <begin position="83"/>
        <end position="101"/>
    </location>
</feature>
<accession>A0A6I6DQ09</accession>
<dbReference type="AlphaFoldDB" id="A0A6I6DQ09"/>
<dbReference type="OrthoDB" id="5116782at2"/>
<proteinExistence type="predicted"/>
<name>A0A6I6DQ09_9MICO</name>